<feature type="non-terminal residue" evidence="2">
    <location>
        <position position="1"/>
    </location>
</feature>
<evidence type="ECO:0000313" key="3">
    <source>
        <dbReference type="Proteomes" id="UP000428333"/>
    </source>
</evidence>
<reference evidence="2 3" key="1">
    <citation type="journal article" date="2019" name="Genome Biol. Evol.">
        <title>The Rhododendron genome and chromosomal organization provide insight into shared whole-genome duplications across the heath family (Ericaceae).</title>
        <authorList>
            <person name="Soza V.L."/>
            <person name="Lindsley D."/>
            <person name="Waalkes A."/>
            <person name="Ramage E."/>
            <person name="Patwardhan R.P."/>
            <person name="Burton J.N."/>
            <person name="Adey A."/>
            <person name="Kumar A."/>
            <person name="Qiu R."/>
            <person name="Shendure J."/>
            <person name="Hall B."/>
        </authorList>
    </citation>
    <scope>NUCLEOTIDE SEQUENCE [LARGE SCALE GENOMIC DNA]</scope>
    <source>
        <strain evidence="2">RSF 1966-606</strain>
    </source>
</reference>
<evidence type="ECO:0000313" key="2">
    <source>
        <dbReference type="EMBL" id="KAE9466389.1"/>
    </source>
</evidence>
<dbReference type="GO" id="GO:0003700">
    <property type="term" value="F:DNA-binding transcription factor activity"/>
    <property type="evidence" value="ECO:0007669"/>
    <property type="project" value="InterPro"/>
</dbReference>
<protein>
    <recommendedName>
        <fullName evidence="1">K-box domain-containing protein</fullName>
    </recommendedName>
</protein>
<gene>
    <name evidence="2" type="ORF">C3L33_01713</name>
</gene>
<evidence type="ECO:0000259" key="1">
    <source>
        <dbReference type="Pfam" id="PF01486"/>
    </source>
</evidence>
<dbReference type="Pfam" id="PF01486">
    <property type="entry name" value="K-box"/>
    <property type="match status" value="1"/>
</dbReference>
<dbReference type="InterPro" id="IPR002487">
    <property type="entry name" value="TF_Kbox"/>
</dbReference>
<keyword evidence="3" id="KW-1185">Reference proteome</keyword>
<dbReference type="Proteomes" id="UP000428333">
    <property type="component" value="Linkage Group LG01"/>
</dbReference>
<dbReference type="OrthoDB" id="1898716at2759"/>
<accession>A0A6A4MIH2</accession>
<comment type="caution">
    <text evidence="2">The sequence shown here is derived from an EMBL/GenBank/DDBJ whole genome shotgun (WGS) entry which is preliminary data.</text>
</comment>
<dbReference type="AlphaFoldDB" id="A0A6A4MIH2"/>
<dbReference type="EMBL" id="QEFC01000092">
    <property type="protein sequence ID" value="KAE9466389.1"/>
    <property type="molecule type" value="Genomic_DNA"/>
</dbReference>
<dbReference type="GO" id="GO:0005634">
    <property type="term" value="C:nucleus"/>
    <property type="evidence" value="ECO:0007669"/>
    <property type="project" value="InterPro"/>
</dbReference>
<organism evidence="2 3">
    <name type="scientific">Rhododendron williamsianum</name>
    <dbReference type="NCBI Taxonomy" id="262921"/>
    <lineage>
        <taxon>Eukaryota</taxon>
        <taxon>Viridiplantae</taxon>
        <taxon>Streptophyta</taxon>
        <taxon>Embryophyta</taxon>
        <taxon>Tracheophyta</taxon>
        <taxon>Spermatophyta</taxon>
        <taxon>Magnoliopsida</taxon>
        <taxon>eudicotyledons</taxon>
        <taxon>Gunneridae</taxon>
        <taxon>Pentapetalae</taxon>
        <taxon>asterids</taxon>
        <taxon>Ericales</taxon>
        <taxon>Ericaceae</taxon>
        <taxon>Ericoideae</taxon>
        <taxon>Rhodoreae</taxon>
        <taxon>Rhododendron</taxon>
    </lineage>
</organism>
<proteinExistence type="predicted"/>
<sequence length="281" mass="31541">MQAGAKHNEEYMDYGMALTYCQLLFEEHKVDQLDMTELTQLEHKLDTTLRQTRKRKSQLMMKAVAALHEKDLSLQMVLASLSDSVDQKAYKETLVPERYGKNARIGRRRFEPREESLYQKVGASVISSAWATGRTFYSSAQKKHDALSSEEQCCSEDHTEGDEDVFNDPSNPSIPTFSQPLRLLLLLFLPIPNDVACLLALRFRLSVPRNFARSDDAGFGDVRDRVRIDALGRRTGPVVLFRAVVSDLLELGRSILCPTASSKDVTVLGTAANMPELVSLD</sequence>
<feature type="domain" description="K-box" evidence="1">
    <location>
        <begin position="30"/>
        <end position="83"/>
    </location>
</feature>
<name>A0A6A4MIH2_9ERIC</name>